<feature type="active site" description="Proton donor" evidence="12 13">
    <location>
        <position position="204"/>
    </location>
</feature>
<keyword evidence="5 12" id="KW-0963">Cytoplasm</keyword>
<dbReference type="GO" id="GO:0000287">
    <property type="term" value="F:magnesium ion binding"/>
    <property type="evidence" value="ECO:0007669"/>
    <property type="project" value="UniProtKB-UniRule"/>
</dbReference>
<dbReference type="InterPro" id="IPR036849">
    <property type="entry name" value="Enolase-like_C_sf"/>
</dbReference>
<evidence type="ECO:0000313" key="19">
    <source>
        <dbReference type="Proteomes" id="UP000198990"/>
    </source>
</evidence>
<proteinExistence type="inferred from homology"/>
<comment type="subcellular location">
    <subcellularLocation>
        <location evidence="12">Cytoplasm</location>
    </subcellularLocation>
    <subcellularLocation>
        <location evidence="12">Secreted</location>
    </subcellularLocation>
    <subcellularLocation>
        <location evidence="12">Cell surface</location>
    </subcellularLocation>
    <text evidence="12">Fractions of enolase are present in both the cytoplasm and on the cell surface.</text>
</comment>
<feature type="binding site" evidence="12">
    <location>
        <position position="371"/>
    </location>
    <ligand>
        <name>(2R)-2-phosphoglycerate</name>
        <dbReference type="ChEBI" id="CHEBI:58289"/>
    </ligand>
</feature>
<comment type="similarity">
    <text evidence="2 12">Belongs to the enolase family.</text>
</comment>
<dbReference type="PANTHER" id="PTHR11902:SF1">
    <property type="entry name" value="ENOLASE"/>
    <property type="match status" value="1"/>
</dbReference>
<dbReference type="Gene3D" id="3.20.20.120">
    <property type="entry name" value="Enolase-like C-terminal domain"/>
    <property type="match status" value="1"/>
</dbReference>
<dbReference type="FunFam" id="3.20.20.120:FF:000001">
    <property type="entry name" value="Enolase"/>
    <property type="match status" value="1"/>
</dbReference>
<accession>A0A1H7N0K0</accession>
<feature type="binding site" evidence="12">
    <location>
        <position position="162"/>
    </location>
    <ligand>
        <name>(2R)-2-phosphoglycerate</name>
        <dbReference type="ChEBI" id="CHEBI:58289"/>
    </ligand>
</feature>
<feature type="active site" description="Proton acceptor" evidence="12 13">
    <location>
        <position position="341"/>
    </location>
</feature>
<dbReference type="NCBIfam" id="TIGR01060">
    <property type="entry name" value="eno"/>
    <property type="match status" value="1"/>
</dbReference>
<dbReference type="AlphaFoldDB" id="A0A1H7N0K0"/>
<keyword evidence="7 12" id="KW-0479">Metal-binding</keyword>
<dbReference type="SUPFAM" id="SSF51604">
    <property type="entry name" value="Enolase C-terminal domain-like"/>
    <property type="match status" value="1"/>
</dbReference>
<dbReference type="Pfam" id="PF03952">
    <property type="entry name" value="Enolase_N"/>
    <property type="match status" value="1"/>
</dbReference>
<dbReference type="SFLD" id="SFLDG00178">
    <property type="entry name" value="enolase"/>
    <property type="match status" value="1"/>
</dbReference>
<dbReference type="InterPro" id="IPR020810">
    <property type="entry name" value="Enolase_C"/>
</dbReference>
<evidence type="ECO:0000256" key="14">
    <source>
        <dbReference type="PIRSR" id="PIRSR001400-2"/>
    </source>
</evidence>
<dbReference type="GO" id="GO:0000015">
    <property type="term" value="C:phosphopyruvate hydratase complex"/>
    <property type="evidence" value="ECO:0007669"/>
    <property type="project" value="InterPro"/>
</dbReference>
<dbReference type="GO" id="GO:0004634">
    <property type="term" value="F:phosphopyruvate hydratase activity"/>
    <property type="evidence" value="ECO:0007669"/>
    <property type="project" value="UniProtKB-UniRule"/>
</dbReference>
<reference evidence="19" key="1">
    <citation type="submission" date="2016-10" db="EMBL/GenBank/DDBJ databases">
        <authorList>
            <person name="Varghese N."/>
            <person name="Submissions S."/>
        </authorList>
    </citation>
    <scope>NUCLEOTIDE SEQUENCE [LARGE SCALE GENOMIC DNA]</scope>
    <source>
        <strain evidence="19">DSM 16471</strain>
    </source>
</reference>
<feature type="domain" description="Enolase N-terminal" evidence="17">
    <location>
        <begin position="4"/>
        <end position="133"/>
    </location>
</feature>
<evidence type="ECO:0000256" key="15">
    <source>
        <dbReference type="PIRSR" id="PIRSR001400-3"/>
    </source>
</evidence>
<evidence type="ECO:0000256" key="13">
    <source>
        <dbReference type="PIRSR" id="PIRSR001400-1"/>
    </source>
</evidence>
<comment type="cofactor">
    <cofactor evidence="15">
        <name>Mg(2+)</name>
        <dbReference type="ChEBI" id="CHEBI:18420"/>
    </cofactor>
    <text evidence="15">Mg(2+) is required for catalysis and for stabilizing the dimer.</text>
</comment>
<evidence type="ECO:0000256" key="8">
    <source>
        <dbReference type="ARBA" id="ARBA00022842"/>
    </source>
</evidence>
<dbReference type="UniPathway" id="UPA00109">
    <property type="reaction ID" value="UER00187"/>
</dbReference>
<dbReference type="SFLD" id="SFLDF00002">
    <property type="entry name" value="enolase"/>
    <property type="match status" value="1"/>
</dbReference>
<dbReference type="EC" id="4.2.1.11" evidence="3 12"/>
<evidence type="ECO:0000256" key="4">
    <source>
        <dbReference type="ARBA" id="ARBA00017068"/>
    </source>
</evidence>
<name>A0A1H7N0K0_9FLAO</name>
<dbReference type="SFLD" id="SFLDS00001">
    <property type="entry name" value="Enolase"/>
    <property type="match status" value="1"/>
</dbReference>
<evidence type="ECO:0000259" key="16">
    <source>
        <dbReference type="SMART" id="SM01192"/>
    </source>
</evidence>
<evidence type="ECO:0000256" key="9">
    <source>
        <dbReference type="ARBA" id="ARBA00023152"/>
    </source>
</evidence>
<feature type="binding site" evidence="14">
    <location>
        <position position="316"/>
    </location>
    <ligand>
        <name>substrate</name>
    </ligand>
</feature>
<evidence type="ECO:0000256" key="10">
    <source>
        <dbReference type="ARBA" id="ARBA00023239"/>
    </source>
</evidence>
<protein>
    <recommendedName>
        <fullName evidence="4 12">Enolase</fullName>
        <ecNumber evidence="3 12">4.2.1.11</ecNumber>
    </recommendedName>
    <alternativeName>
        <fullName evidence="12">2-phospho-D-glycerate hydro-lyase</fullName>
    </alternativeName>
    <alternativeName>
        <fullName evidence="12">2-phosphoglycerate dehydratase</fullName>
    </alternativeName>
</protein>
<dbReference type="Pfam" id="PF00113">
    <property type="entry name" value="Enolase_C"/>
    <property type="match status" value="1"/>
</dbReference>
<dbReference type="HAMAP" id="MF_00318">
    <property type="entry name" value="Enolase"/>
    <property type="match status" value="1"/>
</dbReference>
<feature type="binding site" evidence="14">
    <location>
        <begin position="368"/>
        <end position="371"/>
    </location>
    <ligand>
        <name>substrate</name>
    </ligand>
</feature>
<evidence type="ECO:0000256" key="2">
    <source>
        <dbReference type="ARBA" id="ARBA00009604"/>
    </source>
</evidence>
<comment type="function">
    <text evidence="11 12">Catalyzes the reversible conversion of 2-phosphoglycerate (2-PG) into phosphoenolpyruvate (PEP). It is essential for the degradation of carbohydrates via glycolysis.</text>
</comment>
<dbReference type="OrthoDB" id="9804716at2"/>
<dbReference type="SMART" id="SM01192">
    <property type="entry name" value="Enolase_C"/>
    <property type="match status" value="1"/>
</dbReference>
<dbReference type="SUPFAM" id="SSF54826">
    <property type="entry name" value="Enolase N-terminal domain-like"/>
    <property type="match status" value="1"/>
</dbReference>
<gene>
    <name evidence="12" type="primary">eno</name>
    <name evidence="18" type="ORF">SAMN04488008_10353</name>
</gene>
<dbReference type="SMART" id="SM01193">
    <property type="entry name" value="Enolase_N"/>
    <property type="match status" value="1"/>
</dbReference>
<dbReference type="PIRSF" id="PIRSF001400">
    <property type="entry name" value="Enolase"/>
    <property type="match status" value="1"/>
</dbReference>
<evidence type="ECO:0000256" key="12">
    <source>
        <dbReference type="HAMAP-Rule" id="MF_00318"/>
    </source>
</evidence>
<dbReference type="FunFam" id="3.30.390.10:FF:000001">
    <property type="entry name" value="Enolase"/>
    <property type="match status" value="1"/>
</dbReference>
<feature type="binding site" evidence="14">
    <location>
        <position position="392"/>
    </location>
    <ligand>
        <name>substrate</name>
    </ligand>
</feature>
<dbReference type="InterPro" id="IPR020809">
    <property type="entry name" value="Enolase_CS"/>
</dbReference>
<dbReference type="GO" id="GO:0006096">
    <property type="term" value="P:glycolytic process"/>
    <property type="evidence" value="ECO:0007669"/>
    <property type="project" value="UniProtKB-UniRule"/>
</dbReference>
<feature type="binding site" evidence="14">
    <location>
        <position position="154"/>
    </location>
    <ligand>
        <name>substrate</name>
    </ligand>
</feature>
<evidence type="ECO:0000256" key="7">
    <source>
        <dbReference type="ARBA" id="ARBA00022723"/>
    </source>
</evidence>
<keyword evidence="9 12" id="KW-0324">Glycolysis</keyword>
<dbReference type="Proteomes" id="UP000198990">
    <property type="component" value="Unassembled WGS sequence"/>
</dbReference>
<evidence type="ECO:0000256" key="5">
    <source>
        <dbReference type="ARBA" id="ARBA00022490"/>
    </source>
</evidence>
<evidence type="ECO:0000313" key="18">
    <source>
        <dbReference type="EMBL" id="SEL16839.1"/>
    </source>
</evidence>
<feature type="binding site" evidence="12 15">
    <location>
        <position position="316"/>
    </location>
    <ligand>
        <name>Mg(2+)</name>
        <dbReference type="ChEBI" id="CHEBI:18420"/>
    </ligand>
</feature>
<dbReference type="CDD" id="cd03313">
    <property type="entry name" value="enolase"/>
    <property type="match status" value="1"/>
</dbReference>
<keyword evidence="19" id="KW-1185">Reference proteome</keyword>
<evidence type="ECO:0000259" key="17">
    <source>
        <dbReference type="SMART" id="SM01193"/>
    </source>
</evidence>
<dbReference type="RefSeq" id="WP_091622017.1">
    <property type="nucleotide sequence ID" value="NZ_FNZN01000003.1"/>
</dbReference>
<feature type="binding site" evidence="12">
    <location>
        <position position="392"/>
    </location>
    <ligand>
        <name>(2R)-2-phosphoglycerate</name>
        <dbReference type="ChEBI" id="CHEBI:58289"/>
    </ligand>
</feature>
<keyword evidence="6 12" id="KW-0964">Secreted</keyword>
<feature type="binding site" evidence="12 15">
    <location>
        <position position="242"/>
    </location>
    <ligand>
        <name>Mg(2+)</name>
        <dbReference type="ChEBI" id="CHEBI:18420"/>
    </ligand>
</feature>
<comment type="catalytic activity">
    <reaction evidence="12">
        <text>(2R)-2-phosphoglycerate = phosphoenolpyruvate + H2O</text>
        <dbReference type="Rhea" id="RHEA:10164"/>
        <dbReference type="ChEBI" id="CHEBI:15377"/>
        <dbReference type="ChEBI" id="CHEBI:58289"/>
        <dbReference type="ChEBI" id="CHEBI:58702"/>
        <dbReference type="EC" id="4.2.1.11"/>
    </reaction>
</comment>
<organism evidence="18 19">
    <name type="scientific">Maribacter orientalis</name>
    <dbReference type="NCBI Taxonomy" id="228957"/>
    <lineage>
        <taxon>Bacteria</taxon>
        <taxon>Pseudomonadati</taxon>
        <taxon>Bacteroidota</taxon>
        <taxon>Flavobacteriia</taxon>
        <taxon>Flavobacteriales</taxon>
        <taxon>Flavobacteriaceae</taxon>
        <taxon>Maribacter</taxon>
    </lineage>
</organism>
<feature type="binding site" evidence="12">
    <location>
        <position position="341"/>
    </location>
    <ligand>
        <name>(2R)-2-phosphoglycerate</name>
        <dbReference type="ChEBI" id="CHEBI:58289"/>
    </ligand>
</feature>
<dbReference type="InterPro" id="IPR020811">
    <property type="entry name" value="Enolase_N"/>
</dbReference>
<dbReference type="Gene3D" id="3.30.390.10">
    <property type="entry name" value="Enolase-like, N-terminal domain"/>
    <property type="match status" value="1"/>
</dbReference>
<comment type="pathway">
    <text evidence="1 12">Carbohydrate degradation; glycolysis; pyruvate from D-glyceraldehyde 3-phosphate: step 4/5.</text>
</comment>
<feature type="binding site" evidence="14">
    <location>
        <position position="289"/>
    </location>
    <ligand>
        <name>substrate</name>
    </ligand>
</feature>
<dbReference type="PANTHER" id="PTHR11902">
    <property type="entry name" value="ENOLASE"/>
    <property type="match status" value="1"/>
</dbReference>
<dbReference type="STRING" id="228957.SAMN04488008_10353"/>
<evidence type="ECO:0000256" key="1">
    <source>
        <dbReference type="ARBA" id="ARBA00005031"/>
    </source>
</evidence>
<keyword evidence="10 12" id="KW-0456">Lyase</keyword>
<comment type="cofactor">
    <cofactor evidence="12">
        <name>Mg(2+)</name>
        <dbReference type="ChEBI" id="CHEBI:18420"/>
    </cofactor>
    <text evidence="12">Binds a second Mg(2+) ion via substrate during catalysis.</text>
</comment>
<evidence type="ECO:0000256" key="3">
    <source>
        <dbReference type="ARBA" id="ARBA00012058"/>
    </source>
</evidence>
<evidence type="ECO:0000256" key="6">
    <source>
        <dbReference type="ARBA" id="ARBA00022525"/>
    </source>
</evidence>
<dbReference type="GO" id="GO:0005576">
    <property type="term" value="C:extracellular region"/>
    <property type="evidence" value="ECO:0007669"/>
    <property type="project" value="UniProtKB-SubCell"/>
</dbReference>
<feature type="binding site" evidence="12">
    <location>
        <position position="370"/>
    </location>
    <ligand>
        <name>(2R)-2-phosphoglycerate</name>
        <dbReference type="ChEBI" id="CHEBI:58289"/>
    </ligand>
</feature>
<feature type="binding site" evidence="12 15">
    <location>
        <position position="289"/>
    </location>
    <ligand>
        <name>Mg(2+)</name>
        <dbReference type="ChEBI" id="CHEBI:18420"/>
    </ligand>
</feature>
<feature type="domain" description="Enolase C-terminal TIM barrel" evidence="16">
    <location>
        <begin position="138"/>
        <end position="429"/>
    </location>
</feature>
<dbReference type="InterPro" id="IPR029017">
    <property type="entry name" value="Enolase-like_N"/>
</dbReference>
<feature type="binding site" evidence="14">
    <location>
        <position position="163"/>
    </location>
    <ligand>
        <name>substrate</name>
    </ligand>
</feature>
<sequence>MSIILNVHARQILDSRGNPTVEVDVVTENGIMGRAAVPSGASTGEHEAVELRDGGKAFMGKGVSKAVDNVNNIIAEEILGMNVFDQNLLDQTMIDLDGTPNKSKLGANAILGVSLAAAKAAANELGLSLFRYVGGVSANTLPVPMMNIINGGSHSDAPIAFQEFMVMPVKAKSFSHAMQMGTEIFHHLKKVLHDRGLSTAVGDEGGFAPNLAGGTEDALETIAKAVKNAGYSLGDDVMIALDCAAAEFYVNGKYDYTKFEGDKGVIRTSEEQAQYLADLSAKYPIISIEDGMDENDWDGWKSLTDKIGDKVQLVGDDLFVTNVERLATGIEKGIANSILIKVNQIGTLTETIAAVNMAKNAGYTCVMSHRSGETEDNTIADLAVALNTGQIKTGSASRSDRMAKYNQLLRIEEELGSTAYYPQEKAFKIG</sequence>
<dbReference type="PRINTS" id="PR00148">
    <property type="entry name" value="ENOLASE"/>
</dbReference>
<dbReference type="PROSITE" id="PS00164">
    <property type="entry name" value="ENOLASE"/>
    <property type="match status" value="1"/>
</dbReference>
<dbReference type="EMBL" id="FNZN01000003">
    <property type="protein sequence ID" value="SEL16839.1"/>
    <property type="molecule type" value="Genomic_DNA"/>
</dbReference>
<dbReference type="GO" id="GO:0009986">
    <property type="term" value="C:cell surface"/>
    <property type="evidence" value="ECO:0007669"/>
    <property type="project" value="UniProtKB-SubCell"/>
</dbReference>
<evidence type="ECO:0000256" key="11">
    <source>
        <dbReference type="ARBA" id="ARBA00045763"/>
    </source>
</evidence>
<keyword evidence="8 12" id="KW-0460">Magnesium</keyword>
<dbReference type="InterPro" id="IPR000941">
    <property type="entry name" value="Enolase"/>
</dbReference>